<feature type="coiled-coil region" evidence="1">
    <location>
        <begin position="155"/>
        <end position="197"/>
    </location>
</feature>
<dbReference type="RefSeq" id="WP_088354555.1">
    <property type="nucleotide sequence ID" value="NZ_CP061813.1"/>
</dbReference>
<keyword evidence="2" id="KW-1133">Transmembrane helix</keyword>
<keyword evidence="3" id="KW-0732">Signal</keyword>
<protein>
    <recommendedName>
        <fullName evidence="6">tRNA (Guanine-N1)-methyltransferase</fullName>
    </recommendedName>
</protein>
<dbReference type="AlphaFoldDB" id="A0A7L8AJD1"/>
<evidence type="ECO:0000313" key="5">
    <source>
        <dbReference type="Proteomes" id="UP000516764"/>
    </source>
</evidence>
<dbReference type="KEGG" id="phal:H9I45_06570"/>
<dbReference type="EMBL" id="CP061813">
    <property type="protein sequence ID" value="QOD62100.1"/>
    <property type="molecule type" value="Genomic_DNA"/>
</dbReference>
<accession>A0A7L8AJD1</accession>
<keyword evidence="2" id="KW-0812">Transmembrane</keyword>
<keyword evidence="5" id="KW-1185">Reference proteome</keyword>
<reference evidence="4 5" key="1">
    <citation type="journal article" date="2016" name="Int. J. Syst. Evol. Microbiol.">
        <title>Polaribacter haliotis sp. nov., isolated from the gut of abalone Haliotis discus hannai.</title>
        <authorList>
            <person name="Kim Y.O."/>
            <person name="Park I.S."/>
            <person name="Park S."/>
            <person name="Nam B.H."/>
            <person name="Park J.M."/>
            <person name="Kim D.G."/>
            <person name="Yoon J.H."/>
        </authorList>
    </citation>
    <scope>NUCLEOTIDE SEQUENCE [LARGE SCALE GENOMIC DNA]</scope>
    <source>
        <strain evidence="4 5">KCTC 52418</strain>
    </source>
</reference>
<evidence type="ECO:0000256" key="2">
    <source>
        <dbReference type="SAM" id="Phobius"/>
    </source>
</evidence>
<name>A0A7L8AJD1_9FLAO</name>
<feature type="signal peptide" evidence="3">
    <location>
        <begin position="1"/>
        <end position="19"/>
    </location>
</feature>
<dbReference type="Proteomes" id="UP000516764">
    <property type="component" value="Chromosome"/>
</dbReference>
<gene>
    <name evidence="4" type="ORF">H9I45_06570</name>
</gene>
<evidence type="ECO:0000313" key="4">
    <source>
        <dbReference type="EMBL" id="QOD62100.1"/>
    </source>
</evidence>
<keyword evidence="2" id="KW-0472">Membrane</keyword>
<evidence type="ECO:0000256" key="1">
    <source>
        <dbReference type="SAM" id="Coils"/>
    </source>
</evidence>
<feature type="transmembrane region" description="Helical" evidence="2">
    <location>
        <begin position="124"/>
        <end position="146"/>
    </location>
</feature>
<dbReference type="OrthoDB" id="981213at2"/>
<evidence type="ECO:0008006" key="6">
    <source>
        <dbReference type="Google" id="ProtNLM"/>
    </source>
</evidence>
<feature type="chain" id="PRO_5032317068" description="tRNA (Guanine-N1)-methyltransferase" evidence="3">
    <location>
        <begin position="20"/>
        <end position="197"/>
    </location>
</feature>
<organism evidence="4 5">
    <name type="scientific">Polaribacter haliotis</name>
    <dbReference type="NCBI Taxonomy" id="1888915"/>
    <lineage>
        <taxon>Bacteria</taxon>
        <taxon>Pseudomonadati</taxon>
        <taxon>Bacteroidota</taxon>
        <taxon>Flavobacteriia</taxon>
        <taxon>Flavobacteriales</taxon>
        <taxon>Flavobacteriaceae</taxon>
    </lineage>
</organism>
<proteinExistence type="predicted"/>
<sequence>MKLKFTTFCLLISTIFSFAQETTLEKVQEDNSLEGQFDKIYRTSTSYQTYKVISKEKFQKLKRDVLDSIKLSQRLVSEKESLLKFERDNVLKIQTNLTKTQLDLETATNKENSISLFGLQLSKISYNLILWGIILGLTLALSYFVFKFSRSHIITKDAQSNLLDIEEEFEQHRKKSLEREQKLRRQLQDEINKQRNN</sequence>
<evidence type="ECO:0000256" key="3">
    <source>
        <dbReference type="SAM" id="SignalP"/>
    </source>
</evidence>
<keyword evidence="1" id="KW-0175">Coiled coil</keyword>